<accession>A0ABV4CSA2</accession>
<evidence type="ECO:0000256" key="5">
    <source>
        <dbReference type="ARBA" id="ARBA00022692"/>
    </source>
</evidence>
<organism evidence="10 11">
    <name type="scientific">Saccharopolyspora cebuensis</name>
    <dbReference type="NCBI Taxonomy" id="418759"/>
    <lineage>
        <taxon>Bacteria</taxon>
        <taxon>Bacillati</taxon>
        <taxon>Actinomycetota</taxon>
        <taxon>Actinomycetes</taxon>
        <taxon>Pseudonocardiales</taxon>
        <taxon>Pseudonocardiaceae</taxon>
        <taxon>Saccharopolyspora</taxon>
    </lineage>
</organism>
<feature type="transmembrane region" description="Helical" evidence="8">
    <location>
        <begin position="354"/>
        <end position="378"/>
    </location>
</feature>
<evidence type="ECO:0000256" key="1">
    <source>
        <dbReference type="ARBA" id="ARBA00004651"/>
    </source>
</evidence>
<dbReference type="Pfam" id="PF13231">
    <property type="entry name" value="PMT_2"/>
    <property type="match status" value="1"/>
</dbReference>
<keyword evidence="4 10" id="KW-0808">Transferase</keyword>
<dbReference type="InterPro" id="IPR050297">
    <property type="entry name" value="LipidA_mod_glycosyltrf_83"/>
</dbReference>
<dbReference type="EMBL" id="JBGEHV010000094">
    <property type="protein sequence ID" value="MEY8043413.1"/>
    <property type="molecule type" value="Genomic_DNA"/>
</dbReference>
<keyword evidence="3 10" id="KW-0328">Glycosyltransferase</keyword>
<feature type="transmembrane region" description="Helical" evidence="8">
    <location>
        <begin position="293"/>
        <end position="310"/>
    </location>
</feature>
<feature type="transmembrane region" description="Helical" evidence="8">
    <location>
        <begin position="147"/>
        <end position="163"/>
    </location>
</feature>
<feature type="transmembrane region" description="Helical" evidence="8">
    <location>
        <begin position="22"/>
        <end position="41"/>
    </location>
</feature>
<evidence type="ECO:0000256" key="3">
    <source>
        <dbReference type="ARBA" id="ARBA00022676"/>
    </source>
</evidence>
<dbReference type="Proteomes" id="UP001564626">
    <property type="component" value="Unassembled WGS sequence"/>
</dbReference>
<feature type="transmembrane region" description="Helical" evidence="8">
    <location>
        <begin position="316"/>
        <end position="333"/>
    </location>
</feature>
<dbReference type="RefSeq" id="WP_345362861.1">
    <property type="nucleotide sequence ID" value="NZ_BAABII010000007.1"/>
</dbReference>
<dbReference type="EC" id="2.4.-.-" evidence="10"/>
<keyword evidence="11" id="KW-1185">Reference proteome</keyword>
<feature type="transmembrane region" description="Helical" evidence="8">
    <location>
        <begin position="89"/>
        <end position="109"/>
    </location>
</feature>
<evidence type="ECO:0000256" key="2">
    <source>
        <dbReference type="ARBA" id="ARBA00022475"/>
    </source>
</evidence>
<evidence type="ECO:0000256" key="8">
    <source>
        <dbReference type="SAM" id="Phobius"/>
    </source>
</evidence>
<gene>
    <name evidence="10" type="ORF">AB8O55_28730</name>
</gene>
<reference evidence="10 11" key="1">
    <citation type="submission" date="2024-08" db="EMBL/GenBank/DDBJ databases">
        <title>Genome mining of Saccharopolyspora cebuensis PGLac3 from Nigerian medicinal plant.</title>
        <authorList>
            <person name="Ezeobiora C.E."/>
            <person name="Igbokwe N.H."/>
            <person name="Amin D.H."/>
            <person name="Mendie U.E."/>
        </authorList>
    </citation>
    <scope>NUCLEOTIDE SEQUENCE [LARGE SCALE GENOMIC DNA]</scope>
    <source>
        <strain evidence="10 11">PGLac3</strain>
    </source>
</reference>
<comment type="caution">
    <text evidence="10">The sequence shown here is derived from an EMBL/GenBank/DDBJ whole genome shotgun (WGS) entry which is preliminary data.</text>
</comment>
<evidence type="ECO:0000256" key="6">
    <source>
        <dbReference type="ARBA" id="ARBA00022989"/>
    </source>
</evidence>
<comment type="subcellular location">
    <subcellularLocation>
        <location evidence="1">Cell membrane</location>
        <topology evidence="1">Multi-pass membrane protein</topology>
    </subcellularLocation>
</comment>
<sequence>MRTELIDPVATEGRPGAPDHRFARWPVLSITGLVAALHLAFSASGQHWIDEVYMLAAGRFHLDWGFADQPPLVPLLAAAMDLLAPGSLLVLRLPAVLATAAAVVVTALIARELGADRRAQVLASGAAATGLWVSTVGHWLTPYTVEPLLWLLITLVLVRWIRLHRAGRDDDRLLLLLGVVVGITVQAKFQVLLLCAVLLAGVALFGPRALLRRPALWGGAGIALLIALPTLLWQAFHGWPQLAMGAVVAGESSLLSGGRAGTAASQLVYAGLAGLFLLSYGLWRLLRSAELRSYRFFGIAFVFLYVFFVATAGRPYYLIGLYGIAMAAGAVGLQRRREAVRARGRTPRLSWTAWPAYALSIALAGSSIVASGGLTSLFGAMNDQRIIAETISTYRQLPAQQRSDLGLVVENYISAATIEVGARGTEVPPVHSPHRGYGYFGPPAEHVDSVLYVGKDPSRLREHFAEVRLVREATTSYWLCTGREGPWSSIWPELRFL</sequence>
<evidence type="ECO:0000256" key="7">
    <source>
        <dbReference type="ARBA" id="ARBA00023136"/>
    </source>
</evidence>
<feature type="transmembrane region" description="Helical" evidence="8">
    <location>
        <begin position="267"/>
        <end position="286"/>
    </location>
</feature>
<keyword evidence="7 8" id="KW-0472">Membrane</keyword>
<keyword evidence="6 8" id="KW-1133">Transmembrane helix</keyword>
<dbReference type="GO" id="GO:0016757">
    <property type="term" value="F:glycosyltransferase activity"/>
    <property type="evidence" value="ECO:0007669"/>
    <property type="project" value="UniProtKB-KW"/>
</dbReference>
<feature type="transmembrane region" description="Helical" evidence="8">
    <location>
        <begin position="175"/>
        <end position="203"/>
    </location>
</feature>
<keyword evidence="2" id="KW-1003">Cell membrane</keyword>
<feature type="domain" description="Glycosyltransferase RgtA/B/C/D-like" evidence="9">
    <location>
        <begin position="68"/>
        <end position="233"/>
    </location>
</feature>
<dbReference type="PANTHER" id="PTHR33908">
    <property type="entry name" value="MANNOSYLTRANSFERASE YKCB-RELATED"/>
    <property type="match status" value="1"/>
</dbReference>
<evidence type="ECO:0000313" key="10">
    <source>
        <dbReference type="EMBL" id="MEY8043413.1"/>
    </source>
</evidence>
<dbReference type="InterPro" id="IPR038731">
    <property type="entry name" value="RgtA/B/C-like"/>
</dbReference>
<dbReference type="PANTHER" id="PTHR33908:SF11">
    <property type="entry name" value="MEMBRANE PROTEIN"/>
    <property type="match status" value="1"/>
</dbReference>
<feature type="transmembrane region" description="Helical" evidence="8">
    <location>
        <begin position="215"/>
        <end position="235"/>
    </location>
</feature>
<evidence type="ECO:0000256" key="4">
    <source>
        <dbReference type="ARBA" id="ARBA00022679"/>
    </source>
</evidence>
<proteinExistence type="predicted"/>
<evidence type="ECO:0000259" key="9">
    <source>
        <dbReference type="Pfam" id="PF13231"/>
    </source>
</evidence>
<evidence type="ECO:0000313" key="11">
    <source>
        <dbReference type="Proteomes" id="UP001564626"/>
    </source>
</evidence>
<name>A0ABV4CSA2_9PSEU</name>
<protein>
    <submittedName>
        <fullName evidence="10">Glycosyltransferase family 39 protein</fullName>
        <ecNumber evidence="10">2.4.-.-</ecNumber>
    </submittedName>
</protein>
<keyword evidence="5 8" id="KW-0812">Transmembrane</keyword>